<keyword evidence="1" id="KW-0472">Membrane</keyword>
<accession>A0A8H6H4V0</accession>
<proteinExistence type="predicted"/>
<evidence type="ECO:0000256" key="1">
    <source>
        <dbReference type="SAM" id="Phobius"/>
    </source>
</evidence>
<dbReference type="Proteomes" id="UP000593570">
    <property type="component" value="Unassembled WGS sequence"/>
</dbReference>
<comment type="caution">
    <text evidence="2">The sequence shown here is derived from an EMBL/GenBank/DDBJ whole genome shotgun (WGS) entry which is preliminary data.</text>
</comment>
<dbReference type="EMBL" id="JACDXP010000001">
    <property type="protein sequence ID" value="KAF6529192.1"/>
    <property type="molecule type" value="Genomic_DNA"/>
</dbReference>
<feature type="transmembrane region" description="Helical" evidence="1">
    <location>
        <begin position="42"/>
        <end position="60"/>
    </location>
</feature>
<gene>
    <name evidence="2" type="ORF">HZS61_000504</name>
</gene>
<evidence type="ECO:0000313" key="2">
    <source>
        <dbReference type="EMBL" id="KAF6529192.1"/>
    </source>
</evidence>
<reference evidence="2 3" key="1">
    <citation type="journal article" date="2020" name="bioRxiv">
        <title>A chromosome-scale genome assembly for the Fusarium oxysporum strain Fo5176 to establish a model Arabidopsis-fungal pathosystem.</title>
        <authorList>
            <person name="Fokkens L."/>
            <person name="Guo L."/>
            <person name="Dora S."/>
            <person name="Wang B."/>
            <person name="Ye K."/>
            <person name="Sanchez-Rodriguez C."/>
            <person name="Croll D."/>
        </authorList>
    </citation>
    <scope>NUCLEOTIDE SEQUENCE [LARGE SCALE GENOMIC DNA]</scope>
    <source>
        <strain evidence="2 3">Fo5176</strain>
    </source>
</reference>
<protein>
    <submittedName>
        <fullName evidence="2">Uncharacterized protein</fullName>
    </submittedName>
</protein>
<keyword evidence="1" id="KW-1133">Transmembrane helix</keyword>
<feature type="transmembrane region" description="Helical" evidence="1">
    <location>
        <begin position="72"/>
        <end position="94"/>
    </location>
</feature>
<sequence length="160" mass="17652">MLDSHPNSIPSFPFFALTARDTPPNQEACALFRSVISSHPSFPASLCLVFFTLHTFIYLLRYSLISQSCFHLGLIINGYLLVISVLVLCIQLPFPSVLSLLLGSGSGLSTGFLGNLHYLNNNNHRTCARSFLSSVQYMNLIPNVQLLCFLTTKTAELTPP</sequence>
<evidence type="ECO:0000313" key="3">
    <source>
        <dbReference type="Proteomes" id="UP000593570"/>
    </source>
</evidence>
<dbReference type="AlphaFoldDB" id="A0A8H6H4V0"/>
<name>A0A8H6H4V0_FUSOX</name>
<keyword evidence="1" id="KW-0812">Transmembrane</keyword>
<organism evidence="2 3">
    <name type="scientific">Fusarium oxysporum f. sp. conglutinans</name>
    <dbReference type="NCBI Taxonomy" id="100902"/>
    <lineage>
        <taxon>Eukaryota</taxon>
        <taxon>Fungi</taxon>
        <taxon>Dikarya</taxon>
        <taxon>Ascomycota</taxon>
        <taxon>Pezizomycotina</taxon>
        <taxon>Sordariomycetes</taxon>
        <taxon>Hypocreomycetidae</taxon>
        <taxon>Hypocreales</taxon>
        <taxon>Nectriaceae</taxon>
        <taxon>Fusarium</taxon>
        <taxon>Fusarium oxysporum species complex</taxon>
    </lineage>
</organism>
<feature type="transmembrane region" description="Helical" evidence="1">
    <location>
        <begin position="100"/>
        <end position="119"/>
    </location>
</feature>